<dbReference type="Proteomes" id="UP001049176">
    <property type="component" value="Chromosome 2"/>
</dbReference>
<dbReference type="GeneID" id="66074103"/>
<dbReference type="PANTHER" id="PTHR17901:SF14">
    <property type="entry name" value="MAGNESIUM-DEPENDENT PHOSPHATASE 1"/>
    <property type="match status" value="1"/>
</dbReference>
<organism evidence="1 2">
    <name type="scientific">Marasmius oreades</name>
    <name type="common">fairy-ring Marasmius</name>
    <dbReference type="NCBI Taxonomy" id="181124"/>
    <lineage>
        <taxon>Eukaryota</taxon>
        <taxon>Fungi</taxon>
        <taxon>Dikarya</taxon>
        <taxon>Basidiomycota</taxon>
        <taxon>Agaricomycotina</taxon>
        <taxon>Agaricomycetes</taxon>
        <taxon>Agaricomycetidae</taxon>
        <taxon>Agaricales</taxon>
        <taxon>Marasmiineae</taxon>
        <taxon>Marasmiaceae</taxon>
        <taxon>Marasmius</taxon>
    </lineage>
</organism>
<dbReference type="InterPro" id="IPR023214">
    <property type="entry name" value="HAD_sf"/>
</dbReference>
<dbReference type="InterPro" id="IPR010036">
    <property type="entry name" value="MDP_1_eu_arc"/>
</dbReference>
<dbReference type="KEGG" id="more:E1B28_005027"/>
<accession>A0A9P7UZW7</accession>
<evidence type="ECO:0000313" key="2">
    <source>
        <dbReference type="Proteomes" id="UP001049176"/>
    </source>
</evidence>
<dbReference type="AlphaFoldDB" id="A0A9P7UZW7"/>
<evidence type="ECO:0000313" key="1">
    <source>
        <dbReference type="EMBL" id="KAG7097702.1"/>
    </source>
</evidence>
<sequence>MYPKVVALATDWCIFSGHLDRKTWGKGHGALPKIQDNILRVNDHLVRDRTNANHKCQLYPDIPRIVADILKNGAKLAIVSRNPSKDMMDRALYFFKVKDQHGKDRRLIELVTYDEVYDKDKTTHFRAIHGYNKEPYIDMILYDRMKQSTKVEMLLGVTFQYCPNGLSWNVYQEGIATWRRTKALQSPWHGLQLTSYPKRKFIGYSGMDLGSIELLEKGGRRHDRKEAARWGYAMYVADDPRVAKYFSDWIKKTAFGPQAKTIVCEIYARDGEKWDKMSKIWVPDHRHDLKTDVRKDEVTVATSELKRDSQVAKWGVHRPYVLFSRHPNMGKRDGLQFPIPQPQRFNELVIYGQTQENLIVIQRMTDAQLNQAIKSKVNVHYEHKIPQWNIKVPEETKADFRKYHERPTLTRQTRL</sequence>
<keyword evidence="2" id="KW-1185">Reference proteome</keyword>
<comment type="caution">
    <text evidence="1">The sequence shown here is derived from an EMBL/GenBank/DDBJ whole genome shotgun (WGS) entry which is preliminary data.</text>
</comment>
<dbReference type="PANTHER" id="PTHR17901">
    <property type="entry name" value="MAGNESIUM-DEPENDENT PHOSPHATASE 1 MDP1"/>
    <property type="match status" value="1"/>
</dbReference>
<reference evidence="1" key="1">
    <citation type="journal article" date="2021" name="Genome Biol. Evol.">
        <title>The assembled and annotated genome of the fairy-ring fungus Marasmius oreades.</title>
        <authorList>
            <person name="Hiltunen M."/>
            <person name="Ament-Velasquez S.L."/>
            <person name="Johannesson H."/>
        </authorList>
    </citation>
    <scope>NUCLEOTIDE SEQUENCE</scope>
    <source>
        <strain evidence="1">03SP1</strain>
    </source>
</reference>
<dbReference type="EMBL" id="CM032182">
    <property type="protein sequence ID" value="KAG7097702.1"/>
    <property type="molecule type" value="Genomic_DNA"/>
</dbReference>
<dbReference type="Pfam" id="PF12689">
    <property type="entry name" value="Acid_PPase"/>
    <property type="match status" value="1"/>
</dbReference>
<dbReference type="OrthoDB" id="2865258at2759"/>
<dbReference type="RefSeq" id="XP_043014172.1">
    <property type="nucleotide sequence ID" value="XM_043149566.1"/>
</dbReference>
<dbReference type="GO" id="GO:0003993">
    <property type="term" value="F:acid phosphatase activity"/>
    <property type="evidence" value="ECO:0007669"/>
    <property type="project" value="TreeGrafter"/>
</dbReference>
<dbReference type="Gene3D" id="3.40.50.1000">
    <property type="entry name" value="HAD superfamily/HAD-like"/>
    <property type="match status" value="1"/>
</dbReference>
<proteinExistence type="predicted"/>
<name>A0A9P7UZW7_9AGAR</name>
<protein>
    <submittedName>
        <fullName evidence="1">Uncharacterized protein</fullName>
    </submittedName>
</protein>
<gene>
    <name evidence="1" type="ORF">E1B28_005027</name>
</gene>